<dbReference type="RefSeq" id="WP_092867297.1">
    <property type="nucleotide sequence ID" value="NZ_FPCH01000002.1"/>
</dbReference>
<reference evidence="3" key="1">
    <citation type="submission" date="2016-10" db="EMBL/GenBank/DDBJ databases">
        <authorList>
            <person name="Varghese N."/>
            <person name="Submissions S."/>
        </authorList>
    </citation>
    <scope>NUCLEOTIDE SEQUENCE [LARGE SCALE GENOMIC DNA]</scope>
    <source>
        <strain evidence="3">DSM 1565</strain>
    </source>
</reference>
<dbReference type="OrthoDB" id="174925at2"/>
<dbReference type="EMBL" id="FPCH01000002">
    <property type="protein sequence ID" value="SFV33166.1"/>
    <property type="molecule type" value="Genomic_DNA"/>
</dbReference>
<dbReference type="GO" id="GO:0016740">
    <property type="term" value="F:transferase activity"/>
    <property type="evidence" value="ECO:0007669"/>
    <property type="project" value="UniProtKB-KW"/>
</dbReference>
<dbReference type="SUPFAM" id="SSF53448">
    <property type="entry name" value="Nucleotide-diphospho-sugar transferases"/>
    <property type="match status" value="1"/>
</dbReference>
<feature type="domain" description="Glycosyltransferase 2-like" evidence="1">
    <location>
        <begin position="27"/>
        <end position="155"/>
    </location>
</feature>
<sequence length="366" mass="41249">MNTVSNIEAACVASSSFDDQFRVPSVSVILTNYNYLSFVKAAIESVARQTYPHFECIIVDDRSRDGSAEFITTFLRELNDDRFRFIRLGSNLGQMGAMLAGLENSSGVFVSFLDADDVLLPNFLEVHIRAHLNSSFSAGITASDSYQIDEDGQILESTFHMLAKNRTPDSSSASKLIPVTAVPVSVSTAVERHPSAQMEFLYLERGVAGWNTSACSSLMFRRDLLRLILPQNIGPFRICADYFFATLGHLISGTIIVSEPLVGWRLHRKNNFSKNAIIGGRYMPATFDRSSALNFEIARYVMTNFDRLSPVIGATLCKDIVRRFVSKKRLYKATKGANSFRRYMGSGSDRKFWWKYAVYHRYIKRH</sequence>
<dbReference type="CDD" id="cd00761">
    <property type="entry name" value="Glyco_tranf_GTA_type"/>
    <property type="match status" value="1"/>
</dbReference>
<dbReference type="Proteomes" id="UP000199423">
    <property type="component" value="Unassembled WGS sequence"/>
</dbReference>
<accession>A0A1I7NF43</accession>
<dbReference type="STRING" id="51670.SAMN04488557_1862"/>
<dbReference type="PANTHER" id="PTHR43685">
    <property type="entry name" value="GLYCOSYLTRANSFERASE"/>
    <property type="match status" value="1"/>
</dbReference>
<keyword evidence="2" id="KW-0808">Transferase</keyword>
<dbReference type="InterPro" id="IPR029044">
    <property type="entry name" value="Nucleotide-diphossugar_trans"/>
</dbReference>
<gene>
    <name evidence="2" type="ORF">SAMN04488557_1862</name>
</gene>
<dbReference type="InterPro" id="IPR001173">
    <property type="entry name" value="Glyco_trans_2-like"/>
</dbReference>
<dbReference type="Pfam" id="PF00535">
    <property type="entry name" value="Glycos_transf_2"/>
    <property type="match status" value="1"/>
</dbReference>
<evidence type="ECO:0000313" key="2">
    <source>
        <dbReference type="EMBL" id="SFV33166.1"/>
    </source>
</evidence>
<dbReference type="PANTHER" id="PTHR43685:SF11">
    <property type="entry name" value="GLYCOSYLTRANSFERASE TAGX-RELATED"/>
    <property type="match status" value="1"/>
</dbReference>
<protein>
    <submittedName>
        <fullName evidence="2">Glycosyl transferase family 2</fullName>
    </submittedName>
</protein>
<keyword evidence="3" id="KW-1185">Reference proteome</keyword>
<proteinExistence type="predicted"/>
<evidence type="ECO:0000259" key="1">
    <source>
        <dbReference type="Pfam" id="PF00535"/>
    </source>
</evidence>
<dbReference type="InterPro" id="IPR050834">
    <property type="entry name" value="Glycosyltransf_2"/>
</dbReference>
<dbReference type="Gene3D" id="3.90.550.10">
    <property type="entry name" value="Spore Coat Polysaccharide Biosynthesis Protein SpsA, Chain A"/>
    <property type="match status" value="1"/>
</dbReference>
<organism evidence="2 3">
    <name type="scientific">Hyphomicrobium facile</name>
    <dbReference type="NCBI Taxonomy" id="51670"/>
    <lineage>
        <taxon>Bacteria</taxon>
        <taxon>Pseudomonadati</taxon>
        <taxon>Pseudomonadota</taxon>
        <taxon>Alphaproteobacteria</taxon>
        <taxon>Hyphomicrobiales</taxon>
        <taxon>Hyphomicrobiaceae</taxon>
        <taxon>Hyphomicrobium</taxon>
    </lineage>
</organism>
<dbReference type="AlphaFoldDB" id="A0A1I7NF43"/>
<evidence type="ECO:0000313" key="3">
    <source>
        <dbReference type="Proteomes" id="UP000199423"/>
    </source>
</evidence>
<name>A0A1I7NF43_9HYPH</name>